<keyword evidence="5 10" id="KW-0808">Transferase</keyword>
<reference evidence="10 11" key="1">
    <citation type="journal article" date="2016" name="Nat. Commun.">
        <title>Thousands of microbial genomes shed light on interconnected biogeochemical processes in an aquifer system.</title>
        <authorList>
            <person name="Anantharaman K."/>
            <person name="Brown C.T."/>
            <person name="Hug L.A."/>
            <person name="Sharon I."/>
            <person name="Castelle C.J."/>
            <person name="Probst A.J."/>
            <person name="Thomas B.C."/>
            <person name="Singh A."/>
            <person name="Wilkins M.J."/>
            <person name="Karaoz U."/>
            <person name="Brodie E.L."/>
            <person name="Williams K.H."/>
            <person name="Hubbard S.S."/>
            <person name="Banfield J.F."/>
        </authorList>
    </citation>
    <scope>NUCLEOTIDE SEQUENCE [LARGE SCALE GENOMIC DNA]</scope>
</reference>
<dbReference type="GO" id="GO:0003908">
    <property type="term" value="F:methylated-DNA-[protein]-cysteine S-methyltransferase activity"/>
    <property type="evidence" value="ECO:0007669"/>
    <property type="project" value="UniProtKB-EC"/>
</dbReference>
<dbReference type="InterPro" id="IPR001497">
    <property type="entry name" value="MethylDNA_cys_MeTrfase_AS"/>
</dbReference>
<proteinExistence type="inferred from homology"/>
<comment type="caution">
    <text evidence="10">The sequence shown here is derived from an EMBL/GenBank/DDBJ whole genome shotgun (WGS) entry which is preliminary data.</text>
</comment>
<name>A0A1G2QTN0_9BACT</name>
<evidence type="ECO:0000256" key="6">
    <source>
        <dbReference type="ARBA" id="ARBA00022763"/>
    </source>
</evidence>
<dbReference type="SUPFAM" id="SSF46767">
    <property type="entry name" value="Methylated DNA-protein cysteine methyltransferase, C-terminal domain"/>
    <property type="match status" value="1"/>
</dbReference>
<evidence type="ECO:0000256" key="5">
    <source>
        <dbReference type="ARBA" id="ARBA00022679"/>
    </source>
</evidence>
<dbReference type="InterPro" id="IPR036388">
    <property type="entry name" value="WH-like_DNA-bd_sf"/>
</dbReference>
<keyword evidence="4 10" id="KW-0489">Methyltransferase</keyword>
<evidence type="ECO:0000256" key="7">
    <source>
        <dbReference type="ARBA" id="ARBA00023204"/>
    </source>
</evidence>
<comment type="catalytic activity">
    <reaction evidence="1">
        <text>a 4-O-methyl-thymidine in DNA + L-cysteinyl-[protein] = a thymidine in DNA + S-methyl-L-cysteinyl-[protein]</text>
        <dbReference type="Rhea" id="RHEA:53428"/>
        <dbReference type="Rhea" id="RHEA-COMP:10131"/>
        <dbReference type="Rhea" id="RHEA-COMP:10132"/>
        <dbReference type="Rhea" id="RHEA-COMP:13555"/>
        <dbReference type="Rhea" id="RHEA-COMP:13556"/>
        <dbReference type="ChEBI" id="CHEBI:29950"/>
        <dbReference type="ChEBI" id="CHEBI:82612"/>
        <dbReference type="ChEBI" id="CHEBI:137386"/>
        <dbReference type="ChEBI" id="CHEBI:137387"/>
        <dbReference type="EC" id="2.1.1.63"/>
    </reaction>
</comment>
<evidence type="ECO:0000259" key="9">
    <source>
        <dbReference type="Pfam" id="PF01035"/>
    </source>
</evidence>
<dbReference type="InterPro" id="IPR036217">
    <property type="entry name" value="MethylDNA_cys_MeTrfase_DNAb"/>
</dbReference>
<dbReference type="GO" id="GO:0032259">
    <property type="term" value="P:methylation"/>
    <property type="evidence" value="ECO:0007669"/>
    <property type="project" value="UniProtKB-KW"/>
</dbReference>
<dbReference type="PROSITE" id="PS00374">
    <property type="entry name" value="MGMT"/>
    <property type="match status" value="1"/>
</dbReference>
<evidence type="ECO:0000256" key="8">
    <source>
        <dbReference type="ARBA" id="ARBA00049348"/>
    </source>
</evidence>
<dbReference type="EMBL" id="MHTS01000027">
    <property type="protein sequence ID" value="OHA63747.1"/>
    <property type="molecule type" value="Genomic_DNA"/>
</dbReference>
<dbReference type="NCBIfam" id="TIGR00589">
    <property type="entry name" value="ogt"/>
    <property type="match status" value="1"/>
</dbReference>
<comment type="similarity">
    <text evidence="2">Belongs to the MGMT family.</text>
</comment>
<evidence type="ECO:0000313" key="10">
    <source>
        <dbReference type="EMBL" id="OHA63747.1"/>
    </source>
</evidence>
<dbReference type="GO" id="GO:0006281">
    <property type="term" value="P:DNA repair"/>
    <property type="evidence" value="ECO:0007669"/>
    <property type="project" value="UniProtKB-KW"/>
</dbReference>
<evidence type="ECO:0000256" key="4">
    <source>
        <dbReference type="ARBA" id="ARBA00022603"/>
    </source>
</evidence>
<evidence type="ECO:0000313" key="11">
    <source>
        <dbReference type="Proteomes" id="UP000178170"/>
    </source>
</evidence>
<feature type="domain" description="Methylated-DNA-[protein]-cysteine S-methyltransferase DNA binding" evidence="9">
    <location>
        <begin position="12"/>
        <end position="92"/>
    </location>
</feature>
<dbReference type="EC" id="2.1.1.63" evidence="3"/>
<gene>
    <name evidence="10" type="ORF">A2843_02900</name>
</gene>
<evidence type="ECO:0000256" key="2">
    <source>
        <dbReference type="ARBA" id="ARBA00008711"/>
    </source>
</evidence>
<comment type="catalytic activity">
    <reaction evidence="8">
        <text>a 6-O-methyl-2'-deoxyguanosine in DNA + L-cysteinyl-[protein] = S-methyl-L-cysteinyl-[protein] + a 2'-deoxyguanosine in DNA</text>
        <dbReference type="Rhea" id="RHEA:24000"/>
        <dbReference type="Rhea" id="RHEA-COMP:10131"/>
        <dbReference type="Rhea" id="RHEA-COMP:10132"/>
        <dbReference type="Rhea" id="RHEA-COMP:11367"/>
        <dbReference type="Rhea" id="RHEA-COMP:11368"/>
        <dbReference type="ChEBI" id="CHEBI:29950"/>
        <dbReference type="ChEBI" id="CHEBI:82612"/>
        <dbReference type="ChEBI" id="CHEBI:85445"/>
        <dbReference type="ChEBI" id="CHEBI:85448"/>
        <dbReference type="EC" id="2.1.1.63"/>
    </reaction>
</comment>
<sequence>MQSKSSKRRITSFQQKVYDAVRKIPRGDIRTYKEIAEIIGHPKAFRAVGNALNKNPDLKTIPCHRVVRADGKIGGYRFGTQKKRSLLKKEGAL</sequence>
<evidence type="ECO:0000256" key="3">
    <source>
        <dbReference type="ARBA" id="ARBA00011918"/>
    </source>
</evidence>
<dbReference type="Pfam" id="PF01035">
    <property type="entry name" value="DNA_binding_1"/>
    <property type="match status" value="1"/>
</dbReference>
<dbReference type="InterPro" id="IPR014048">
    <property type="entry name" value="MethylDNA_cys_MeTrfase_DNA-bd"/>
</dbReference>
<dbReference type="Gene3D" id="1.10.10.10">
    <property type="entry name" value="Winged helix-like DNA-binding domain superfamily/Winged helix DNA-binding domain"/>
    <property type="match status" value="1"/>
</dbReference>
<keyword evidence="6" id="KW-0227">DNA damage</keyword>
<dbReference type="PANTHER" id="PTHR10815">
    <property type="entry name" value="METHYLATED-DNA--PROTEIN-CYSTEINE METHYLTRANSFERASE"/>
    <property type="match status" value="1"/>
</dbReference>
<protein>
    <recommendedName>
        <fullName evidence="3">methylated-DNA--[protein]-cysteine S-methyltransferase</fullName>
        <ecNumber evidence="3">2.1.1.63</ecNumber>
    </recommendedName>
</protein>
<dbReference type="AlphaFoldDB" id="A0A1G2QTN0"/>
<dbReference type="PANTHER" id="PTHR10815:SF13">
    <property type="entry name" value="METHYLATED-DNA--PROTEIN-CYSTEINE METHYLTRANSFERASE"/>
    <property type="match status" value="1"/>
</dbReference>
<dbReference type="Proteomes" id="UP000178170">
    <property type="component" value="Unassembled WGS sequence"/>
</dbReference>
<evidence type="ECO:0000256" key="1">
    <source>
        <dbReference type="ARBA" id="ARBA00001286"/>
    </source>
</evidence>
<dbReference type="CDD" id="cd06445">
    <property type="entry name" value="ATase"/>
    <property type="match status" value="1"/>
</dbReference>
<keyword evidence="7" id="KW-0234">DNA repair</keyword>
<organism evidence="10 11">
    <name type="scientific">Candidatus Wildermuthbacteria bacterium RIFCSPHIGHO2_01_FULL_48_27b</name>
    <dbReference type="NCBI Taxonomy" id="1802447"/>
    <lineage>
        <taxon>Bacteria</taxon>
        <taxon>Candidatus Wildermuthiibacteriota</taxon>
    </lineage>
</organism>
<accession>A0A1G2QTN0</accession>
<dbReference type="FunFam" id="1.10.10.10:FF:000214">
    <property type="entry name" value="Methylated-DNA--protein-cysteine methyltransferase"/>
    <property type="match status" value="1"/>
</dbReference>